<name>A0A833RMN5_9POAL</name>
<reference evidence="1" key="1">
    <citation type="submission" date="2020-01" db="EMBL/GenBank/DDBJ databases">
        <title>Genome sequence of Kobresia littledalei, the first chromosome-level genome in the family Cyperaceae.</title>
        <authorList>
            <person name="Qu G."/>
        </authorList>
    </citation>
    <scope>NUCLEOTIDE SEQUENCE</scope>
    <source>
        <strain evidence="1">C.B.Clarke</strain>
        <tissue evidence="1">Leaf</tissue>
    </source>
</reference>
<dbReference type="OrthoDB" id="1741167at2759"/>
<evidence type="ECO:0000313" key="2">
    <source>
        <dbReference type="Proteomes" id="UP000623129"/>
    </source>
</evidence>
<dbReference type="AlphaFoldDB" id="A0A833RMN5"/>
<evidence type="ECO:0000313" key="1">
    <source>
        <dbReference type="EMBL" id="KAF3342037.1"/>
    </source>
</evidence>
<dbReference type="Proteomes" id="UP000623129">
    <property type="component" value="Unassembled WGS sequence"/>
</dbReference>
<protein>
    <submittedName>
        <fullName evidence="1">Kinesin-related protein</fullName>
    </submittedName>
</protein>
<organism evidence="1 2">
    <name type="scientific">Carex littledalei</name>
    <dbReference type="NCBI Taxonomy" id="544730"/>
    <lineage>
        <taxon>Eukaryota</taxon>
        <taxon>Viridiplantae</taxon>
        <taxon>Streptophyta</taxon>
        <taxon>Embryophyta</taxon>
        <taxon>Tracheophyta</taxon>
        <taxon>Spermatophyta</taxon>
        <taxon>Magnoliopsida</taxon>
        <taxon>Liliopsida</taxon>
        <taxon>Poales</taxon>
        <taxon>Cyperaceae</taxon>
        <taxon>Cyperoideae</taxon>
        <taxon>Cariceae</taxon>
        <taxon>Carex</taxon>
        <taxon>Carex subgen. Euthyceras</taxon>
    </lineage>
</organism>
<comment type="caution">
    <text evidence="1">The sequence shown here is derived from an EMBL/GenBank/DDBJ whole genome shotgun (WGS) entry which is preliminary data.</text>
</comment>
<proteinExistence type="predicted"/>
<dbReference type="Gene3D" id="3.40.850.10">
    <property type="entry name" value="Kinesin motor domain"/>
    <property type="match status" value="1"/>
</dbReference>
<gene>
    <name evidence="1" type="ORF">FCM35_KLT00675</name>
</gene>
<sequence>MAATPTPNRRLGFSVAPTPSPSLIYTPRLERQNLDLRWADGNSTSHKHDRDREVPVQVVLRCSRSHVVFSINIHMKEKWGDEELLKYGRLSLVDLARSDS</sequence>
<dbReference type="InterPro" id="IPR036961">
    <property type="entry name" value="Kinesin_motor_dom_sf"/>
</dbReference>
<keyword evidence="2" id="KW-1185">Reference proteome</keyword>
<accession>A0A833RMN5</accession>
<dbReference type="EMBL" id="SWLB01000001">
    <property type="protein sequence ID" value="KAF3342037.1"/>
    <property type="molecule type" value="Genomic_DNA"/>
</dbReference>